<dbReference type="Gene3D" id="3.40.50.2000">
    <property type="entry name" value="Glycogen Phosphorylase B"/>
    <property type="match status" value="1"/>
</dbReference>
<dbReference type="InterPro" id="IPR002213">
    <property type="entry name" value="UDP_glucos_trans"/>
</dbReference>
<keyword evidence="2" id="KW-0328">Glycosyltransferase</keyword>
<keyword evidence="5" id="KW-1185">Reference proteome</keyword>
<evidence type="ECO:0000256" key="2">
    <source>
        <dbReference type="ARBA" id="ARBA00022676"/>
    </source>
</evidence>
<dbReference type="PANTHER" id="PTHR48043:SF159">
    <property type="entry name" value="EG:EG0003.4 PROTEIN-RELATED"/>
    <property type="match status" value="1"/>
</dbReference>
<protein>
    <recommendedName>
        <fullName evidence="6">Glucuronosyltransferase</fullName>
    </recommendedName>
</protein>
<dbReference type="Proteomes" id="UP000837857">
    <property type="component" value="Chromosome 25"/>
</dbReference>
<feature type="non-terminal residue" evidence="4">
    <location>
        <position position="127"/>
    </location>
</feature>
<evidence type="ECO:0000313" key="4">
    <source>
        <dbReference type="EMBL" id="CAH2058069.1"/>
    </source>
</evidence>
<comment type="similarity">
    <text evidence="1">Belongs to the UDP-glycosyltransferase family.</text>
</comment>
<sequence>MWAGNVPVPPNVIFIGGMYRGVKKKIPEDLNLFLNSSQNGVIYFSLGTNVKSSHISPEIVRIFFDVFSQLPYDVLWKWDGDELPGRSHNIKTSKWFPQSDLLQLYSKILNICIFDPPTTQLKDRYGL</sequence>
<accession>A0ABN8ILL0</accession>
<evidence type="ECO:0008006" key="6">
    <source>
        <dbReference type="Google" id="ProtNLM"/>
    </source>
</evidence>
<dbReference type="SUPFAM" id="SSF53756">
    <property type="entry name" value="UDP-Glycosyltransferase/glycogen phosphorylase"/>
    <property type="match status" value="1"/>
</dbReference>
<dbReference type="EMBL" id="OW152837">
    <property type="protein sequence ID" value="CAH2058069.1"/>
    <property type="molecule type" value="Genomic_DNA"/>
</dbReference>
<evidence type="ECO:0000256" key="1">
    <source>
        <dbReference type="ARBA" id="ARBA00009995"/>
    </source>
</evidence>
<name>A0ABN8ILL0_9NEOP</name>
<organism evidence="4 5">
    <name type="scientific">Iphiclides podalirius</name>
    <name type="common">scarce swallowtail</name>
    <dbReference type="NCBI Taxonomy" id="110791"/>
    <lineage>
        <taxon>Eukaryota</taxon>
        <taxon>Metazoa</taxon>
        <taxon>Ecdysozoa</taxon>
        <taxon>Arthropoda</taxon>
        <taxon>Hexapoda</taxon>
        <taxon>Insecta</taxon>
        <taxon>Pterygota</taxon>
        <taxon>Neoptera</taxon>
        <taxon>Endopterygota</taxon>
        <taxon>Lepidoptera</taxon>
        <taxon>Glossata</taxon>
        <taxon>Ditrysia</taxon>
        <taxon>Papilionoidea</taxon>
        <taxon>Papilionidae</taxon>
        <taxon>Papilioninae</taxon>
        <taxon>Iphiclides</taxon>
    </lineage>
</organism>
<evidence type="ECO:0000256" key="3">
    <source>
        <dbReference type="ARBA" id="ARBA00022679"/>
    </source>
</evidence>
<reference evidence="4" key="1">
    <citation type="submission" date="2022-03" db="EMBL/GenBank/DDBJ databases">
        <authorList>
            <person name="Martin H S."/>
        </authorList>
    </citation>
    <scope>NUCLEOTIDE SEQUENCE</scope>
</reference>
<dbReference type="InterPro" id="IPR050271">
    <property type="entry name" value="UDP-glycosyltransferase"/>
</dbReference>
<gene>
    <name evidence="4" type="ORF">IPOD504_LOCUS10425</name>
</gene>
<dbReference type="PANTHER" id="PTHR48043">
    <property type="entry name" value="EG:EG0003.4 PROTEIN-RELATED"/>
    <property type="match status" value="1"/>
</dbReference>
<keyword evidence="3" id="KW-0808">Transferase</keyword>
<evidence type="ECO:0000313" key="5">
    <source>
        <dbReference type="Proteomes" id="UP000837857"/>
    </source>
</evidence>
<dbReference type="Pfam" id="PF00201">
    <property type="entry name" value="UDPGT"/>
    <property type="match status" value="1"/>
</dbReference>
<proteinExistence type="inferred from homology"/>